<reference evidence="2 3" key="1">
    <citation type="journal article" date="2021" name="Commun. Biol.">
        <title>The genome of Shorea leprosula (Dipterocarpaceae) highlights the ecological relevance of drought in aseasonal tropical rainforests.</title>
        <authorList>
            <person name="Ng K.K.S."/>
            <person name="Kobayashi M.J."/>
            <person name="Fawcett J.A."/>
            <person name="Hatakeyama M."/>
            <person name="Paape T."/>
            <person name="Ng C.H."/>
            <person name="Ang C.C."/>
            <person name="Tnah L.H."/>
            <person name="Lee C.T."/>
            <person name="Nishiyama T."/>
            <person name="Sese J."/>
            <person name="O'Brien M.J."/>
            <person name="Copetti D."/>
            <person name="Mohd Noor M.I."/>
            <person name="Ong R.C."/>
            <person name="Putra M."/>
            <person name="Sireger I.Z."/>
            <person name="Indrioko S."/>
            <person name="Kosugi Y."/>
            <person name="Izuno A."/>
            <person name="Isagi Y."/>
            <person name="Lee S.L."/>
            <person name="Shimizu K.K."/>
        </authorList>
    </citation>
    <scope>NUCLEOTIDE SEQUENCE [LARGE SCALE GENOMIC DNA]</scope>
    <source>
        <strain evidence="2">214</strain>
    </source>
</reference>
<dbReference type="EMBL" id="BPVZ01000294">
    <property type="protein sequence ID" value="GKV49318.1"/>
    <property type="molecule type" value="Genomic_DNA"/>
</dbReference>
<keyword evidence="3" id="KW-1185">Reference proteome</keyword>
<name>A0AAV5MIK4_9ROSI</name>
<dbReference type="Proteomes" id="UP001054252">
    <property type="component" value="Unassembled WGS sequence"/>
</dbReference>
<evidence type="ECO:0000313" key="3">
    <source>
        <dbReference type="Proteomes" id="UP001054252"/>
    </source>
</evidence>
<sequence length="147" mass="16001">MEEREQGQLAGQEGNENGRRKTKMKAEGRVAGFSLTGPFTDEHQVGNGRLTDLYLIGNDIKAATPPACSRIRGELLNAKLPTRLGSANCSKKLHSLPQAASWLAGGVLLVGDMAFRHPLTGRSRCCIYRRVTRMNSLELPTSVTSVH</sequence>
<organism evidence="2 3">
    <name type="scientific">Rubroshorea leprosula</name>
    <dbReference type="NCBI Taxonomy" id="152421"/>
    <lineage>
        <taxon>Eukaryota</taxon>
        <taxon>Viridiplantae</taxon>
        <taxon>Streptophyta</taxon>
        <taxon>Embryophyta</taxon>
        <taxon>Tracheophyta</taxon>
        <taxon>Spermatophyta</taxon>
        <taxon>Magnoliopsida</taxon>
        <taxon>eudicotyledons</taxon>
        <taxon>Gunneridae</taxon>
        <taxon>Pentapetalae</taxon>
        <taxon>rosids</taxon>
        <taxon>malvids</taxon>
        <taxon>Malvales</taxon>
        <taxon>Dipterocarpaceae</taxon>
        <taxon>Rubroshorea</taxon>
    </lineage>
</organism>
<evidence type="ECO:0000256" key="1">
    <source>
        <dbReference type="SAM" id="MobiDB-lite"/>
    </source>
</evidence>
<gene>
    <name evidence="2" type="ORF">SLEP1_g56074</name>
</gene>
<feature type="region of interest" description="Disordered" evidence="1">
    <location>
        <begin position="1"/>
        <end position="24"/>
    </location>
</feature>
<accession>A0AAV5MIK4</accession>
<dbReference type="AlphaFoldDB" id="A0AAV5MIK4"/>
<protein>
    <submittedName>
        <fullName evidence="2">Uncharacterized protein</fullName>
    </submittedName>
</protein>
<evidence type="ECO:0000313" key="2">
    <source>
        <dbReference type="EMBL" id="GKV49318.1"/>
    </source>
</evidence>
<proteinExistence type="predicted"/>
<comment type="caution">
    <text evidence="2">The sequence shown here is derived from an EMBL/GenBank/DDBJ whole genome shotgun (WGS) entry which is preliminary data.</text>
</comment>